<keyword evidence="4" id="KW-0812">Transmembrane</keyword>
<dbReference type="PANTHER" id="PTHR12137">
    <property type="entry name" value="CARBOHYDRATE SULFOTRANSFERASE"/>
    <property type="match status" value="1"/>
</dbReference>
<comment type="similarity">
    <text evidence="2 11">Belongs to the sulfotransferase 2 family.</text>
</comment>
<evidence type="ECO:0000256" key="10">
    <source>
        <dbReference type="ARBA" id="ARBA00023277"/>
    </source>
</evidence>
<dbReference type="Pfam" id="PF03567">
    <property type="entry name" value="Sulfotransfer_2"/>
    <property type="match status" value="1"/>
</dbReference>
<proteinExistence type="inferred from homology"/>
<dbReference type="GO" id="GO:0008146">
    <property type="term" value="F:sulfotransferase activity"/>
    <property type="evidence" value="ECO:0007669"/>
    <property type="project" value="InterPro"/>
</dbReference>
<accession>A0A9B0GAV4</accession>
<keyword evidence="9 11" id="KW-0325">Glycoprotein</keyword>
<keyword evidence="5 11" id="KW-0735">Signal-anchor</keyword>
<evidence type="ECO:0000256" key="3">
    <source>
        <dbReference type="ARBA" id="ARBA00022679"/>
    </source>
</evidence>
<sequence length="448" mass="50896">MFLFQRRDFTLIPSHTGVLCKLSAHLECGSLARTRAWRLDEQGSPPAVAHLRSPQRSAAAPPARPPAGPSHPRAVPWYAPPGGPERAGQALLPPRRTRRTAGPRAPRSMGRRCWRRRALAAACLGAALLLLGAAPRALRPAFENSLGSGWLGGKRRSPLQMLYDLDQGPRSALAEVHRQRRDLLRRACSRHTRRQRLLGPEDLRHVLVDDAHGLLYCYVPKVACTNWKRVLLALSGRVRSDPRAIPAHEAHAPGRLPSLADFSPAEINRRLRAYLAFLFVREPFERLASAYRNKFARPYSAAFQRRYGTRIVRRLRPRPHPDALARGHDVRFAEFLAYLLDPRTRREEPFNEHWERAHALCHPCRLRYDVVGKFETLAEDAAFVLGLVGAPGLRFPAPPPRAKTAAARDLAERLFRDISPFYQRRLFDLYRMDFLLFNYSAPSYLRLH</sequence>
<evidence type="ECO:0000256" key="12">
    <source>
        <dbReference type="SAM" id="MobiDB-lite"/>
    </source>
</evidence>
<evidence type="ECO:0000256" key="11">
    <source>
        <dbReference type="RuleBase" id="RU364020"/>
    </source>
</evidence>
<dbReference type="PANTHER" id="PTHR12137:SF60">
    <property type="entry name" value="CARBOHYDRATE SULFOTRANSFERASE 13"/>
    <property type="match status" value="1"/>
</dbReference>
<feature type="region of interest" description="Disordered" evidence="12">
    <location>
        <begin position="45"/>
        <end position="109"/>
    </location>
</feature>
<dbReference type="EC" id="2.8.2.-" evidence="11"/>
<evidence type="ECO:0000256" key="6">
    <source>
        <dbReference type="ARBA" id="ARBA00022989"/>
    </source>
</evidence>
<dbReference type="GO" id="GO:0030166">
    <property type="term" value="P:proteoglycan biosynthetic process"/>
    <property type="evidence" value="ECO:0007669"/>
    <property type="project" value="TreeGrafter"/>
</dbReference>
<keyword evidence="8" id="KW-0472">Membrane</keyword>
<dbReference type="AlphaFoldDB" id="A0A9B0GAV4"/>
<dbReference type="InterPro" id="IPR005331">
    <property type="entry name" value="Sulfotransferase"/>
</dbReference>
<name>A0A9B0GAV4_ODORO</name>
<evidence type="ECO:0000313" key="13">
    <source>
        <dbReference type="Proteomes" id="UP000245340"/>
    </source>
</evidence>
<evidence type="ECO:0000256" key="2">
    <source>
        <dbReference type="ARBA" id="ARBA00006339"/>
    </source>
</evidence>
<reference evidence="14" key="1">
    <citation type="submission" date="2025-08" db="UniProtKB">
        <authorList>
            <consortium name="RefSeq"/>
        </authorList>
    </citation>
    <scope>IDENTIFICATION</scope>
</reference>
<protein>
    <recommendedName>
        <fullName evidence="11">Carbohydrate sulfotransferase</fullName>
        <ecNumber evidence="11">2.8.2.-</ecNumber>
    </recommendedName>
</protein>
<evidence type="ECO:0000256" key="8">
    <source>
        <dbReference type="ARBA" id="ARBA00023136"/>
    </source>
</evidence>
<gene>
    <name evidence="14" type="primary">CHST13</name>
</gene>
<dbReference type="GO" id="GO:0000139">
    <property type="term" value="C:Golgi membrane"/>
    <property type="evidence" value="ECO:0007669"/>
    <property type="project" value="UniProtKB-SubCell"/>
</dbReference>
<evidence type="ECO:0000313" key="14">
    <source>
        <dbReference type="RefSeq" id="XP_004395792.1"/>
    </source>
</evidence>
<organism evidence="13 14">
    <name type="scientific">Odobenus rosmarus divergens</name>
    <name type="common">Pacific walrus</name>
    <dbReference type="NCBI Taxonomy" id="9708"/>
    <lineage>
        <taxon>Eukaryota</taxon>
        <taxon>Metazoa</taxon>
        <taxon>Chordata</taxon>
        <taxon>Craniata</taxon>
        <taxon>Vertebrata</taxon>
        <taxon>Euteleostomi</taxon>
        <taxon>Mammalia</taxon>
        <taxon>Eutheria</taxon>
        <taxon>Laurasiatheria</taxon>
        <taxon>Carnivora</taxon>
        <taxon>Caniformia</taxon>
        <taxon>Pinnipedia</taxon>
        <taxon>Odobenidae</taxon>
        <taxon>Odobenus</taxon>
    </lineage>
</organism>
<evidence type="ECO:0000256" key="1">
    <source>
        <dbReference type="ARBA" id="ARBA00004323"/>
    </source>
</evidence>
<evidence type="ECO:0000256" key="5">
    <source>
        <dbReference type="ARBA" id="ARBA00022968"/>
    </source>
</evidence>
<dbReference type="InterPro" id="IPR018011">
    <property type="entry name" value="Carb_sulfotrans_8-10"/>
</dbReference>
<dbReference type="Proteomes" id="UP000245340">
    <property type="component" value="Unplaced"/>
</dbReference>
<keyword evidence="6" id="KW-1133">Transmembrane helix</keyword>
<keyword evidence="3 11" id="KW-0808">Transferase</keyword>
<comment type="subcellular location">
    <subcellularLocation>
        <location evidence="1 11">Golgi apparatus membrane</location>
        <topology evidence="1 11">Single-pass type II membrane protein</topology>
    </subcellularLocation>
</comment>
<keyword evidence="13" id="KW-1185">Reference proteome</keyword>
<evidence type="ECO:0000256" key="9">
    <source>
        <dbReference type="ARBA" id="ARBA00023180"/>
    </source>
</evidence>
<dbReference type="RefSeq" id="XP_004395792.1">
    <property type="nucleotide sequence ID" value="XM_004395735.1"/>
</dbReference>
<keyword evidence="10 11" id="KW-0119">Carbohydrate metabolism</keyword>
<evidence type="ECO:0000256" key="4">
    <source>
        <dbReference type="ARBA" id="ARBA00022692"/>
    </source>
</evidence>
<keyword evidence="7 11" id="KW-0333">Golgi apparatus</keyword>
<feature type="compositionally biased region" description="Low complexity" evidence="12">
    <location>
        <begin position="52"/>
        <end position="61"/>
    </location>
</feature>
<evidence type="ECO:0000256" key="7">
    <source>
        <dbReference type="ARBA" id="ARBA00023034"/>
    </source>
</evidence>
<dbReference type="GO" id="GO:0016051">
    <property type="term" value="P:carbohydrate biosynthetic process"/>
    <property type="evidence" value="ECO:0007669"/>
    <property type="project" value="InterPro"/>
</dbReference>